<proteinExistence type="predicted"/>
<dbReference type="EMBL" id="CP042434">
    <property type="protein sequence ID" value="QEC73975.1"/>
    <property type="molecule type" value="Genomic_DNA"/>
</dbReference>
<sequence>MSEDPAYLNWHGLHRFEDLWGIWGHSYNKLIPPSVYFKKHPEYYALVNGVRQPTQLCLSNPEVLKKVIDTLKIMMAENPDAIYWSVAPTMVEVTAVAMRAKS</sequence>
<dbReference type="RefSeq" id="WP_146787425.1">
    <property type="nucleotide sequence ID" value="NZ_CP042434.1"/>
</dbReference>
<dbReference type="OrthoDB" id="1099022at2"/>
<evidence type="ECO:0000313" key="2">
    <source>
        <dbReference type="Proteomes" id="UP000321291"/>
    </source>
</evidence>
<dbReference type="Pfam" id="PF16126">
    <property type="entry name" value="DUF4838"/>
    <property type="match status" value="1"/>
</dbReference>
<evidence type="ECO:0000313" key="1">
    <source>
        <dbReference type="EMBL" id="QEC73975.1"/>
    </source>
</evidence>
<protein>
    <submittedName>
        <fullName evidence="1">DUF4838 domain-containing protein</fullName>
    </submittedName>
</protein>
<accession>A0A5B8VTQ8</accession>
<dbReference type="InterPro" id="IPR032287">
    <property type="entry name" value="DUF4838"/>
</dbReference>
<dbReference type="AlphaFoldDB" id="A0A5B8VTQ8"/>
<keyword evidence="2" id="KW-1185">Reference proteome</keyword>
<gene>
    <name evidence="1" type="ORF">FSB73_22185</name>
</gene>
<name>A0A5B8VTQ8_9BACT</name>
<dbReference type="Proteomes" id="UP000321291">
    <property type="component" value="Chromosome"/>
</dbReference>
<organism evidence="1 2">
    <name type="scientific">Arachidicoccus ginsenosidivorans</name>
    <dbReference type="NCBI Taxonomy" id="496057"/>
    <lineage>
        <taxon>Bacteria</taxon>
        <taxon>Pseudomonadati</taxon>
        <taxon>Bacteroidota</taxon>
        <taxon>Chitinophagia</taxon>
        <taxon>Chitinophagales</taxon>
        <taxon>Chitinophagaceae</taxon>
        <taxon>Arachidicoccus</taxon>
    </lineage>
</organism>
<dbReference type="KEGG" id="agi:FSB73_22185"/>
<reference evidence="1 2" key="1">
    <citation type="journal article" date="2017" name="Int. J. Syst. Evol. Microbiol.">
        <title>Arachidicoccus ginsenosidivorans sp. nov., with ginsenoside-converting activity isolated from ginseng cultivating soil.</title>
        <authorList>
            <person name="Siddiqi M.Z."/>
            <person name="Aslam Z."/>
            <person name="Im W.T."/>
        </authorList>
    </citation>
    <scope>NUCLEOTIDE SEQUENCE [LARGE SCALE GENOMIC DNA]</scope>
    <source>
        <strain evidence="1 2">Gsoil 809</strain>
    </source>
</reference>